<evidence type="ECO:0000313" key="5">
    <source>
        <dbReference type="EMBL" id="CAE6423126.1"/>
    </source>
</evidence>
<dbReference type="PANTHER" id="PTHR11474:SF126">
    <property type="entry name" value="TYROSINASE-LIKE PROTEIN TYR-1-RELATED"/>
    <property type="match status" value="1"/>
</dbReference>
<proteinExistence type="predicted"/>
<comment type="caution">
    <text evidence="5">The sequence shown here is derived from an EMBL/GenBank/DDBJ whole genome shotgun (WGS) entry which is preliminary data.</text>
</comment>
<sequence length="318" mass="35865">MYLSVKSLSALLVAFAATVTAAPSEKRATCANPVTYVEWRSLPQAQRNSFHNAVKCLRTKNGVNGRTAFDSYPSVHDNVFSNVHYVANFLPWHRWFLYLRRLDLADCGYTGPVPYWDWTIDSGRLSTSNIWDATTGFGGNGNTRTSARCVENGPYANFQLTYPNRHCLTRRFNNGNVRSGTIGNMQGPAYSQSAVNTIMRRTDYINFSNDVEEDVHDIIHNVVAGDMAAAFSPNDALFFLHHQQIDRLWALWQGRNATRLLDYRGNTVQGQDPTDGRNFPLAKLTDKLPMQGIRNLTDVTVADVMDIMSDKLCYVYDK</sequence>
<gene>
    <name evidence="5" type="ORF">RDB_LOCUS92880</name>
</gene>
<dbReference type="InterPro" id="IPR050316">
    <property type="entry name" value="Tyrosinase/Hemocyanin"/>
</dbReference>
<dbReference type="PRINTS" id="PR00092">
    <property type="entry name" value="TYROSINASE"/>
</dbReference>
<reference evidence="5" key="1">
    <citation type="submission" date="2021-01" db="EMBL/GenBank/DDBJ databases">
        <authorList>
            <person name="Kaushik A."/>
        </authorList>
    </citation>
    <scope>NUCLEOTIDE SEQUENCE</scope>
    <source>
        <strain evidence="5">AG1-1C</strain>
    </source>
</reference>
<evidence type="ECO:0000313" key="6">
    <source>
        <dbReference type="Proteomes" id="UP000663846"/>
    </source>
</evidence>
<dbReference type="Pfam" id="PF00264">
    <property type="entry name" value="Tyrosinase"/>
    <property type="match status" value="1"/>
</dbReference>
<feature type="signal peptide" evidence="3">
    <location>
        <begin position="1"/>
        <end position="21"/>
    </location>
</feature>
<dbReference type="PANTHER" id="PTHR11474">
    <property type="entry name" value="TYROSINASE FAMILY MEMBER"/>
    <property type="match status" value="1"/>
</dbReference>
<dbReference type="EMBL" id="CAJMWS010000323">
    <property type="protein sequence ID" value="CAE6423126.1"/>
    <property type="molecule type" value="Genomic_DNA"/>
</dbReference>
<keyword evidence="3" id="KW-0732">Signal</keyword>
<keyword evidence="1" id="KW-0479">Metal-binding</keyword>
<evidence type="ECO:0000259" key="4">
    <source>
        <dbReference type="Pfam" id="PF00264"/>
    </source>
</evidence>
<evidence type="ECO:0000256" key="1">
    <source>
        <dbReference type="ARBA" id="ARBA00022723"/>
    </source>
</evidence>
<organism evidence="5 6">
    <name type="scientific">Rhizoctonia solani</name>
    <dbReference type="NCBI Taxonomy" id="456999"/>
    <lineage>
        <taxon>Eukaryota</taxon>
        <taxon>Fungi</taxon>
        <taxon>Dikarya</taxon>
        <taxon>Basidiomycota</taxon>
        <taxon>Agaricomycotina</taxon>
        <taxon>Agaricomycetes</taxon>
        <taxon>Cantharellales</taxon>
        <taxon>Ceratobasidiaceae</taxon>
        <taxon>Rhizoctonia</taxon>
    </lineage>
</organism>
<dbReference type="GO" id="GO:0046872">
    <property type="term" value="F:metal ion binding"/>
    <property type="evidence" value="ECO:0007669"/>
    <property type="project" value="UniProtKB-KW"/>
</dbReference>
<dbReference type="SUPFAM" id="SSF48056">
    <property type="entry name" value="Di-copper centre-containing domain"/>
    <property type="match status" value="1"/>
</dbReference>
<name>A0A8H2XG86_9AGAM</name>
<evidence type="ECO:0000256" key="2">
    <source>
        <dbReference type="ARBA" id="ARBA00023008"/>
    </source>
</evidence>
<feature type="chain" id="PRO_5034502866" description="Tyrosinase copper-binding domain-containing protein" evidence="3">
    <location>
        <begin position="22"/>
        <end position="318"/>
    </location>
</feature>
<dbReference type="InterPro" id="IPR002227">
    <property type="entry name" value="Tyrosinase_Cu-bd"/>
</dbReference>
<dbReference type="GO" id="GO:0016491">
    <property type="term" value="F:oxidoreductase activity"/>
    <property type="evidence" value="ECO:0007669"/>
    <property type="project" value="InterPro"/>
</dbReference>
<keyword evidence="2" id="KW-0186">Copper</keyword>
<feature type="domain" description="Tyrosinase copper-binding" evidence="4">
    <location>
        <begin position="69"/>
        <end position="254"/>
    </location>
</feature>
<dbReference type="AlphaFoldDB" id="A0A8H2XG86"/>
<evidence type="ECO:0000256" key="3">
    <source>
        <dbReference type="SAM" id="SignalP"/>
    </source>
</evidence>
<protein>
    <recommendedName>
        <fullName evidence="4">Tyrosinase copper-binding domain-containing protein</fullName>
    </recommendedName>
</protein>
<dbReference type="Gene3D" id="1.10.1280.10">
    <property type="entry name" value="Di-copper center containing domain from catechol oxidase"/>
    <property type="match status" value="1"/>
</dbReference>
<dbReference type="InterPro" id="IPR008922">
    <property type="entry name" value="Di-copper_centre_dom_sf"/>
</dbReference>
<accession>A0A8H2XG86</accession>
<dbReference type="Proteomes" id="UP000663846">
    <property type="component" value="Unassembled WGS sequence"/>
</dbReference>